<proteinExistence type="predicted"/>
<dbReference type="OrthoDB" id="5135119at2759"/>
<dbReference type="Proteomes" id="UP000242875">
    <property type="component" value="Unassembled WGS sequence"/>
</dbReference>
<evidence type="ECO:0000313" key="2">
    <source>
        <dbReference type="Proteomes" id="UP000242875"/>
    </source>
</evidence>
<evidence type="ECO:0000313" key="1">
    <source>
        <dbReference type="EMBL" id="OZJ06105.1"/>
    </source>
</evidence>
<dbReference type="InterPro" id="IPR017850">
    <property type="entry name" value="Alkaline_phosphatase_core_sf"/>
</dbReference>
<accession>A0A261Y676</accession>
<reference evidence="1 2" key="1">
    <citation type="journal article" date="2017" name="Mycologia">
        <title>Bifiguratus adelaidae, gen. et sp. nov., a new member of Mucoromycotina in endophytic and soil-dwelling habitats.</title>
        <authorList>
            <person name="Torres-Cruz T.J."/>
            <person name="Billingsley Tobias T.L."/>
            <person name="Almatruk M."/>
            <person name="Hesse C."/>
            <person name="Kuske C.R."/>
            <person name="Desiro A."/>
            <person name="Benucci G.M."/>
            <person name="Bonito G."/>
            <person name="Stajich J.E."/>
            <person name="Dunlap C."/>
            <person name="Arnold A.E."/>
            <person name="Porras-Alfaro A."/>
        </authorList>
    </citation>
    <scope>NUCLEOTIDE SEQUENCE [LARGE SCALE GENOMIC DNA]</scope>
    <source>
        <strain evidence="1 2">AZ0501</strain>
    </source>
</reference>
<name>A0A261Y676_9FUNG</name>
<keyword evidence="2" id="KW-1185">Reference proteome</keyword>
<dbReference type="Gene3D" id="3.40.720.10">
    <property type="entry name" value="Alkaline Phosphatase, subunit A"/>
    <property type="match status" value="1"/>
</dbReference>
<gene>
    <name evidence="1" type="ORF">BZG36_00985</name>
</gene>
<sequence>MGPLLTNKKFMASTLVVITFDKGYSNSSGTQHVWTNLLGQGINTTQKTDNHHYDHYSIVRTIELAWGLGNLGGSDVTATPFFSLNWTISEASGGNGGTTVVNAGVKPYPGWLWLVVLVLVLL</sequence>
<dbReference type="AlphaFoldDB" id="A0A261Y676"/>
<protein>
    <submittedName>
        <fullName evidence="1">Uncharacterized protein</fullName>
    </submittedName>
</protein>
<organism evidence="1 2">
    <name type="scientific">Bifiguratus adelaidae</name>
    <dbReference type="NCBI Taxonomy" id="1938954"/>
    <lineage>
        <taxon>Eukaryota</taxon>
        <taxon>Fungi</taxon>
        <taxon>Fungi incertae sedis</taxon>
        <taxon>Mucoromycota</taxon>
        <taxon>Mucoromycotina</taxon>
        <taxon>Endogonomycetes</taxon>
        <taxon>Endogonales</taxon>
        <taxon>Endogonales incertae sedis</taxon>
        <taxon>Bifiguratus</taxon>
    </lineage>
</organism>
<comment type="caution">
    <text evidence="1">The sequence shown here is derived from an EMBL/GenBank/DDBJ whole genome shotgun (WGS) entry which is preliminary data.</text>
</comment>
<dbReference type="EMBL" id="MVBO01000006">
    <property type="protein sequence ID" value="OZJ06105.1"/>
    <property type="molecule type" value="Genomic_DNA"/>
</dbReference>